<accession>A0A0E9VBA5</accession>
<dbReference type="EMBL" id="GBXM01033250">
    <property type="protein sequence ID" value="JAH75327.1"/>
    <property type="molecule type" value="Transcribed_RNA"/>
</dbReference>
<dbReference type="AlphaFoldDB" id="A0A0E9VBA5"/>
<name>A0A0E9VBA5_ANGAN</name>
<reference evidence="1" key="2">
    <citation type="journal article" date="2015" name="Fish Shellfish Immunol.">
        <title>Early steps in the European eel (Anguilla anguilla)-Vibrio vulnificus interaction in the gills: Role of the RtxA13 toxin.</title>
        <authorList>
            <person name="Callol A."/>
            <person name="Pajuelo D."/>
            <person name="Ebbesson L."/>
            <person name="Teles M."/>
            <person name="MacKenzie S."/>
            <person name="Amaro C."/>
        </authorList>
    </citation>
    <scope>NUCLEOTIDE SEQUENCE</scope>
</reference>
<reference evidence="1" key="1">
    <citation type="submission" date="2014-11" db="EMBL/GenBank/DDBJ databases">
        <authorList>
            <person name="Amaro Gonzalez C."/>
        </authorList>
    </citation>
    <scope>NUCLEOTIDE SEQUENCE</scope>
</reference>
<proteinExistence type="predicted"/>
<organism evidence="1">
    <name type="scientific">Anguilla anguilla</name>
    <name type="common">European freshwater eel</name>
    <name type="synonym">Muraena anguilla</name>
    <dbReference type="NCBI Taxonomy" id="7936"/>
    <lineage>
        <taxon>Eukaryota</taxon>
        <taxon>Metazoa</taxon>
        <taxon>Chordata</taxon>
        <taxon>Craniata</taxon>
        <taxon>Vertebrata</taxon>
        <taxon>Euteleostomi</taxon>
        <taxon>Actinopterygii</taxon>
        <taxon>Neopterygii</taxon>
        <taxon>Teleostei</taxon>
        <taxon>Anguilliformes</taxon>
        <taxon>Anguillidae</taxon>
        <taxon>Anguilla</taxon>
    </lineage>
</organism>
<evidence type="ECO:0000313" key="1">
    <source>
        <dbReference type="EMBL" id="JAH75327.1"/>
    </source>
</evidence>
<protein>
    <submittedName>
        <fullName evidence="1">Uncharacterized protein</fullName>
    </submittedName>
</protein>
<sequence length="34" mass="3695">MKERTASFINCYQALAQLSTASGAIKHQRSTGPQ</sequence>